<dbReference type="PANTHER" id="PTHR10900">
    <property type="entry name" value="PERIOSTIN-RELATED"/>
    <property type="match status" value="1"/>
</dbReference>
<gene>
    <name evidence="3" type="ORF">FUAX_15250</name>
</gene>
<feature type="domain" description="FAS1" evidence="2">
    <location>
        <begin position="413"/>
        <end position="564"/>
    </location>
</feature>
<dbReference type="InterPro" id="IPR036378">
    <property type="entry name" value="FAS1_dom_sf"/>
</dbReference>
<proteinExistence type="predicted"/>
<dbReference type="InterPro" id="IPR050904">
    <property type="entry name" value="Adhesion/Biosynth-related"/>
</dbReference>
<name>A0AAU9CM34_9BACT</name>
<dbReference type="PANTHER" id="PTHR10900:SF80">
    <property type="entry name" value="FASCICLIN-1"/>
    <property type="match status" value="1"/>
</dbReference>
<accession>A0AAU9CM34</accession>
<dbReference type="KEGG" id="fax:FUAX_15250"/>
<feature type="domain" description="FAS1" evidence="2">
    <location>
        <begin position="570"/>
        <end position="716"/>
    </location>
</feature>
<dbReference type="GO" id="GO:0030198">
    <property type="term" value="P:extracellular matrix organization"/>
    <property type="evidence" value="ECO:0007669"/>
    <property type="project" value="TreeGrafter"/>
</dbReference>
<dbReference type="AlphaFoldDB" id="A0AAU9CM34"/>
<dbReference type="Pfam" id="PF02469">
    <property type="entry name" value="Fasciclin"/>
    <property type="match status" value="3"/>
</dbReference>
<reference evidence="3 4" key="1">
    <citation type="submission" date="2021-12" db="EMBL/GenBank/DDBJ databases">
        <title>Genome sequencing of bacteria with rrn-lacking chromosome and rrn-plasmid.</title>
        <authorList>
            <person name="Anda M."/>
            <person name="Iwasaki W."/>
        </authorList>
    </citation>
    <scope>NUCLEOTIDE SEQUENCE [LARGE SCALE GENOMIC DNA]</scope>
    <source>
        <strain evidence="3 4">DSM 100852</strain>
    </source>
</reference>
<dbReference type="GO" id="GO:0005615">
    <property type="term" value="C:extracellular space"/>
    <property type="evidence" value="ECO:0007669"/>
    <property type="project" value="TreeGrafter"/>
</dbReference>
<evidence type="ECO:0000259" key="2">
    <source>
        <dbReference type="PROSITE" id="PS50213"/>
    </source>
</evidence>
<dbReference type="PROSITE" id="PS50213">
    <property type="entry name" value="FAS1"/>
    <property type="match status" value="3"/>
</dbReference>
<sequence>MKRKFYRIPLLLLFIAIGCQTDLDEHYEIPDTLGERLVTAMEAQGDLTQFVKAIDLLGIRKDLEKSSYTVFPPTDEAMVKYMKDKHGVEDVAELSEQDREMLVTAHIVRNSMSWDQMLRLNIFHTGSWGEKPGEGGTRQEIGVSWGFKLPTVYSPPQQEIYDAKAQKTRKVRHFTTYLPVMYYDKFSGMLEEGDYTFFFPDSEYTGFNVHAAVAVRPNIKALNGVIHVLDRPVPALVNAETFLAKTPEYSLFYELMNRFAVYEYDAWATRNQIGDVKDSVFTKTYRTQNALDWVEDDKTYHTGGYDEWLGLLNVLTVPDNETLKTYLTESFVHENGYASIEEIPDGVIKPLVSAHGFNTHNIASWIRPSQLDNFVNGIGQPTSLDKDKDVNFATILNNAAFYGLNKVIEPNLYKAVTRKMLFDRRFSYMLDISYRFNSSVTTLMTSPEWDGTIFMPTNEAFEASGYSYDEETDTYFKEDNFGDKEELSDNELQELLQMHMVLGRNHDNTSGRQFAKTLAIGNYLRVKDGKVRSGGNYEQGEELNIVASDASGVNGTFYEIDGVLDVPQRSLSSYVLSPLKDEYSEFRKILERAGYVNGLSISKLQNKENITVLIPTNEALIRNRDKIPEDQVELRQFIDYHFVQDAVIFTDGEESGNFYTLKEPKRKEFETVSVENSVTGLVFRDGNGNGAVVVDDPRFSNILAKGGTVHLIDNVLFGQ</sequence>
<organism evidence="3 4">
    <name type="scientific">Fulvitalea axinellae</name>
    <dbReference type="NCBI Taxonomy" id="1182444"/>
    <lineage>
        <taxon>Bacteria</taxon>
        <taxon>Pseudomonadati</taxon>
        <taxon>Bacteroidota</taxon>
        <taxon>Cytophagia</taxon>
        <taxon>Cytophagales</taxon>
        <taxon>Persicobacteraceae</taxon>
        <taxon>Fulvitalea</taxon>
    </lineage>
</organism>
<dbReference type="InterPro" id="IPR000782">
    <property type="entry name" value="FAS1_domain"/>
</dbReference>
<feature type="domain" description="Cyclic nucleotide-binding" evidence="1">
    <location>
        <begin position="630"/>
        <end position="719"/>
    </location>
</feature>
<dbReference type="EMBL" id="AP025314">
    <property type="protein sequence ID" value="BDD09093.1"/>
    <property type="molecule type" value="Genomic_DNA"/>
</dbReference>
<feature type="domain" description="FAS1" evidence="2">
    <location>
        <begin position="34"/>
        <end position="233"/>
    </location>
</feature>
<dbReference type="GO" id="GO:0050839">
    <property type="term" value="F:cell adhesion molecule binding"/>
    <property type="evidence" value="ECO:0007669"/>
    <property type="project" value="TreeGrafter"/>
</dbReference>
<dbReference type="SUPFAM" id="SSF82153">
    <property type="entry name" value="FAS1 domain"/>
    <property type="match status" value="3"/>
</dbReference>
<dbReference type="GO" id="GO:0007155">
    <property type="term" value="P:cell adhesion"/>
    <property type="evidence" value="ECO:0007669"/>
    <property type="project" value="TreeGrafter"/>
</dbReference>
<evidence type="ECO:0000313" key="3">
    <source>
        <dbReference type="EMBL" id="BDD09093.1"/>
    </source>
</evidence>
<dbReference type="RefSeq" id="WP_338394310.1">
    <property type="nucleotide sequence ID" value="NZ_AP025314.1"/>
</dbReference>
<dbReference type="Proteomes" id="UP001348817">
    <property type="component" value="Chromosome"/>
</dbReference>
<keyword evidence="4" id="KW-1185">Reference proteome</keyword>
<dbReference type="PROSITE" id="PS50042">
    <property type="entry name" value="CNMP_BINDING_3"/>
    <property type="match status" value="1"/>
</dbReference>
<dbReference type="SMART" id="SM00554">
    <property type="entry name" value="FAS1"/>
    <property type="match status" value="3"/>
</dbReference>
<dbReference type="PROSITE" id="PS51257">
    <property type="entry name" value="PROKAR_LIPOPROTEIN"/>
    <property type="match status" value="1"/>
</dbReference>
<dbReference type="Gene3D" id="2.30.180.10">
    <property type="entry name" value="FAS1 domain"/>
    <property type="match status" value="3"/>
</dbReference>
<evidence type="ECO:0000259" key="1">
    <source>
        <dbReference type="PROSITE" id="PS50042"/>
    </source>
</evidence>
<protein>
    <submittedName>
        <fullName evidence="3">Fasciclin</fullName>
    </submittedName>
</protein>
<dbReference type="InterPro" id="IPR000595">
    <property type="entry name" value="cNMP-bd_dom"/>
</dbReference>
<dbReference type="GO" id="GO:0031012">
    <property type="term" value="C:extracellular matrix"/>
    <property type="evidence" value="ECO:0007669"/>
    <property type="project" value="TreeGrafter"/>
</dbReference>
<evidence type="ECO:0000313" key="4">
    <source>
        <dbReference type="Proteomes" id="UP001348817"/>
    </source>
</evidence>